<gene>
    <name evidence="1" type="ORF">DFH08DRAFT_658545</name>
</gene>
<protein>
    <submittedName>
        <fullName evidence="1">Uncharacterized protein</fullName>
    </submittedName>
</protein>
<sequence length="234" mass="26044">DVFQVRRFLLHFLPPELVNTILDDAEYWPRIRSTRDRILIADASPNNNHNASLRCLLAPAFPTSAALGGPSARLRVELVQFDLVSNDQGWGGNPQDEGTYNGSYTWFEAAILRPRTAPKPHGWRRWAAMLGSHRFSPTRPLFEVTDAAGRSRWLIQTNRCATRETMHHTIIWQTCGPDGGLVEPRSGEELGNGDGAGFVELLAPEDRIGIVARAKFPGWVNCVHSASVVVYYAV</sequence>
<dbReference type="Proteomes" id="UP001218218">
    <property type="component" value="Unassembled WGS sequence"/>
</dbReference>
<accession>A0AAD6ZAB6</accession>
<keyword evidence="2" id="KW-1185">Reference proteome</keyword>
<name>A0AAD6ZAB6_9AGAR</name>
<organism evidence="1 2">
    <name type="scientific">Mycena albidolilacea</name>
    <dbReference type="NCBI Taxonomy" id="1033008"/>
    <lineage>
        <taxon>Eukaryota</taxon>
        <taxon>Fungi</taxon>
        <taxon>Dikarya</taxon>
        <taxon>Basidiomycota</taxon>
        <taxon>Agaricomycotina</taxon>
        <taxon>Agaricomycetes</taxon>
        <taxon>Agaricomycetidae</taxon>
        <taxon>Agaricales</taxon>
        <taxon>Marasmiineae</taxon>
        <taxon>Mycenaceae</taxon>
        <taxon>Mycena</taxon>
    </lineage>
</organism>
<reference evidence="1" key="1">
    <citation type="submission" date="2023-03" db="EMBL/GenBank/DDBJ databases">
        <title>Massive genome expansion in bonnet fungi (Mycena s.s.) driven by repeated elements and novel gene families across ecological guilds.</title>
        <authorList>
            <consortium name="Lawrence Berkeley National Laboratory"/>
            <person name="Harder C.B."/>
            <person name="Miyauchi S."/>
            <person name="Viragh M."/>
            <person name="Kuo A."/>
            <person name="Thoen E."/>
            <person name="Andreopoulos B."/>
            <person name="Lu D."/>
            <person name="Skrede I."/>
            <person name="Drula E."/>
            <person name="Henrissat B."/>
            <person name="Morin E."/>
            <person name="Kohler A."/>
            <person name="Barry K."/>
            <person name="LaButti K."/>
            <person name="Morin E."/>
            <person name="Salamov A."/>
            <person name="Lipzen A."/>
            <person name="Mereny Z."/>
            <person name="Hegedus B."/>
            <person name="Baldrian P."/>
            <person name="Stursova M."/>
            <person name="Weitz H."/>
            <person name="Taylor A."/>
            <person name="Grigoriev I.V."/>
            <person name="Nagy L.G."/>
            <person name="Martin F."/>
            <person name="Kauserud H."/>
        </authorList>
    </citation>
    <scope>NUCLEOTIDE SEQUENCE</scope>
    <source>
        <strain evidence="1">CBHHK002</strain>
    </source>
</reference>
<feature type="non-terminal residue" evidence="1">
    <location>
        <position position="234"/>
    </location>
</feature>
<dbReference type="AlphaFoldDB" id="A0AAD6ZAB6"/>
<comment type="caution">
    <text evidence="1">The sequence shown here is derived from an EMBL/GenBank/DDBJ whole genome shotgun (WGS) entry which is preliminary data.</text>
</comment>
<dbReference type="EMBL" id="JARIHO010000069">
    <property type="protein sequence ID" value="KAJ7312989.1"/>
    <property type="molecule type" value="Genomic_DNA"/>
</dbReference>
<feature type="non-terminal residue" evidence="1">
    <location>
        <position position="1"/>
    </location>
</feature>
<evidence type="ECO:0000313" key="1">
    <source>
        <dbReference type="EMBL" id="KAJ7312989.1"/>
    </source>
</evidence>
<evidence type="ECO:0000313" key="2">
    <source>
        <dbReference type="Proteomes" id="UP001218218"/>
    </source>
</evidence>
<proteinExistence type="predicted"/>